<feature type="binding site" evidence="7">
    <location>
        <position position="29"/>
    </location>
    <ligand>
        <name>Zn(2+)</name>
        <dbReference type="ChEBI" id="CHEBI:29105"/>
    </ligand>
</feature>
<keyword evidence="5" id="KW-0456">Lyase</keyword>
<keyword evidence="5" id="KW-0671">Queuosine biosynthesis</keyword>
<dbReference type="EMBL" id="DRQG01000131">
    <property type="protein sequence ID" value="HGY56797.1"/>
    <property type="molecule type" value="Genomic_DNA"/>
</dbReference>
<evidence type="ECO:0000256" key="2">
    <source>
        <dbReference type="ARBA" id="ARBA00008900"/>
    </source>
</evidence>
<feature type="active site" description="Proton acceptor" evidence="6">
    <location>
        <position position="23"/>
    </location>
</feature>
<reference evidence="8" key="1">
    <citation type="journal article" date="2020" name="mSystems">
        <title>Genome- and Community-Level Interaction Insights into Carbon Utilization and Element Cycling Functions of Hydrothermarchaeota in Hydrothermal Sediment.</title>
        <authorList>
            <person name="Zhou Z."/>
            <person name="Liu Y."/>
            <person name="Xu W."/>
            <person name="Pan J."/>
            <person name="Luo Z.H."/>
            <person name="Li M."/>
        </authorList>
    </citation>
    <scope>NUCLEOTIDE SEQUENCE [LARGE SCALE GENOMIC DNA]</scope>
    <source>
        <strain evidence="8">HyVt-577</strain>
    </source>
</reference>
<accession>A0A7V4UF32</accession>
<comment type="similarity">
    <text evidence="2 5">Belongs to the PTPS family. QueD subfamily.</text>
</comment>
<dbReference type="EC" id="4.-.-.-" evidence="5"/>
<evidence type="ECO:0000313" key="8">
    <source>
        <dbReference type="EMBL" id="HGY56797.1"/>
    </source>
</evidence>
<comment type="caution">
    <text evidence="8">The sequence shown here is derived from an EMBL/GenBank/DDBJ whole genome shotgun (WGS) entry which is preliminary data.</text>
</comment>
<dbReference type="GO" id="GO:0008616">
    <property type="term" value="P:tRNA queuosine(34) biosynthetic process"/>
    <property type="evidence" value="ECO:0007669"/>
    <property type="project" value="UniProtKB-KW"/>
</dbReference>
<proteinExistence type="inferred from homology"/>
<evidence type="ECO:0000256" key="1">
    <source>
        <dbReference type="ARBA" id="ARBA00005061"/>
    </source>
</evidence>
<comment type="catalytic activity">
    <reaction evidence="4 5">
        <text>7,8-dihydroneopterin 3'-triphosphate + H2O = 6-carboxy-5,6,7,8-tetrahydropterin + triphosphate + acetaldehyde + 2 H(+)</text>
        <dbReference type="Rhea" id="RHEA:27966"/>
        <dbReference type="ChEBI" id="CHEBI:15343"/>
        <dbReference type="ChEBI" id="CHEBI:15377"/>
        <dbReference type="ChEBI" id="CHEBI:15378"/>
        <dbReference type="ChEBI" id="CHEBI:18036"/>
        <dbReference type="ChEBI" id="CHEBI:58462"/>
        <dbReference type="ChEBI" id="CHEBI:61032"/>
        <dbReference type="EC" id="4.1.2.50"/>
    </reaction>
</comment>
<dbReference type="InterPro" id="IPR038418">
    <property type="entry name" value="6-PTP_synth/QueD_sf"/>
</dbReference>
<keyword evidence="5 7" id="KW-0479">Metal-binding</keyword>
<dbReference type="Pfam" id="PF01242">
    <property type="entry name" value="PTPS"/>
    <property type="match status" value="1"/>
</dbReference>
<dbReference type="NCBIfam" id="TIGR03367">
    <property type="entry name" value="queuosine_QueD"/>
    <property type="match status" value="1"/>
</dbReference>
<dbReference type="PANTHER" id="PTHR12589">
    <property type="entry name" value="PYRUVOYL TETRAHYDROBIOPTERIN SYNTHASE"/>
    <property type="match status" value="1"/>
</dbReference>
<feature type="active site" description="Charge relay system" evidence="6">
    <location>
        <position position="111"/>
    </location>
</feature>
<dbReference type="Gene3D" id="3.30.479.10">
    <property type="entry name" value="6-pyruvoyl tetrahydropterin synthase/QueD"/>
    <property type="match status" value="1"/>
</dbReference>
<dbReference type="PIRSF" id="PIRSF006113">
    <property type="entry name" value="PTP_synth"/>
    <property type="match status" value="1"/>
</dbReference>
<dbReference type="InterPro" id="IPR007115">
    <property type="entry name" value="6-PTP_synth/QueD"/>
</dbReference>
<evidence type="ECO:0000256" key="6">
    <source>
        <dbReference type="PIRSR" id="PIRSR006113-1"/>
    </source>
</evidence>
<comment type="cofactor">
    <cofactor evidence="5 7">
        <name>Zn(2+)</name>
        <dbReference type="ChEBI" id="CHEBI:29105"/>
    </cofactor>
    <text evidence="5 7">Binds 1 zinc ion per subunit.</text>
</comment>
<comment type="pathway">
    <text evidence="1 5">Purine metabolism; 7-cyano-7-deazaguanine biosynthesis.</text>
</comment>
<dbReference type="SUPFAM" id="SSF55620">
    <property type="entry name" value="Tetrahydrobiopterin biosynthesis enzymes-like"/>
    <property type="match status" value="1"/>
</dbReference>
<keyword evidence="5 7" id="KW-0862">Zinc</keyword>
<evidence type="ECO:0000256" key="3">
    <source>
        <dbReference type="ARBA" id="ARBA00018141"/>
    </source>
</evidence>
<evidence type="ECO:0000256" key="4">
    <source>
        <dbReference type="ARBA" id="ARBA00048807"/>
    </source>
</evidence>
<dbReference type="UniPathway" id="UPA00391"/>
<gene>
    <name evidence="8" type="primary">queD</name>
    <name evidence="8" type="ORF">ENK44_13910</name>
</gene>
<name>A0A7V4UF32_CALAY</name>
<feature type="binding site" evidence="7">
    <location>
        <position position="14"/>
    </location>
    <ligand>
        <name>Zn(2+)</name>
        <dbReference type="ChEBI" id="CHEBI:29105"/>
    </ligand>
</feature>
<feature type="active site" description="Charge relay system" evidence="6">
    <location>
        <position position="67"/>
    </location>
</feature>
<dbReference type="GO" id="GO:0046872">
    <property type="term" value="F:metal ion binding"/>
    <property type="evidence" value="ECO:0007669"/>
    <property type="project" value="UniProtKB-KW"/>
</dbReference>
<dbReference type="GO" id="GO:0070497">
    <property type="term" value="F:6-carboxytetrahydropterin synthase activity"/>
    <property type="evidence" value="ECO:0007669"/>
    <property type="project" value="UniProtKB-EC"/>
</dbReference>
<dbReference type="PANTHER" id="PTHR12589:SF8">
    <property type="entry name" value="6-CARBOXY-5,6,7,8-TETRAHYDROPTERIN SYNTHASE"/>
    <property type="match status" value="1"/>
</dbReference>
<dbReference type="Proteomes" id="UP000885779">
    <property type="component" value="Unassembled WGS sequence"/>
</dbReference>
<evidence type="ECO:0000256" key="5">
    <source>
        <dbReference type="PIRNR" id="PIRNR006113"/>
    </source>
</evidence>
<protein>
    <recommendedName>
        <fullName evidence="3 5">6-carboxy-5,6,7,8-tetrahydropterin synthase</fullName>
        <ecNumber evidence="5">4.-.-.-</ecNumber>
    </recommendedName>
</protein>
<sequence>MYILSIETMISAAHRLREYDGNCVRIHGHNWKIRVEVKTDTLNELGMGIDFKELTDLSWQVVGRFDHQEINSIPPFDTMNPTAENLARYFYQEIGKLLPPPIRMHKISLWETDKYMVEYSE</sequence>
<organism evidence="8">
    <name type="scientific">Caldithrix abyssi</name>
    <dbReference type="NCBI Taxonomy" id="187145"/>
    <lineage>
        <taxon>Bacteria</taxon>
        <taxon>Pseudomonadati</taxon>
        <taxon>Calditrichota</taxon>
        <taxon>Calditrichia</taxon>
        <taxon>Calditrichales</taxon>
        <taxon>Calditrichaceae</taxon>
        <taxon>Caldithrix</taxon>
    </lineage>
</organism>
<evidence type="ECO:0000256" key="7">
    <source>
        <dbReference type="PIRSR" id="PIRSR006113-2"/>
    </source>
</evidence>
<feature type="binding site" evidence="7">
    <location>
        <position position="27"/>
    </location>
    <ligand>
        <name>Zn(2+)</name>
        <dbReference type="ChEBI" id="CHEBI:29105"/>
    </ligand>
</feature>
<dbReference type="AlphaFoldDB" id="A0A7V4UF32"/>